<dbReference type="Proteomes" id="UP000287651">
    <property type="component" value="Unassembled WGS sequence"/>
</dbReference>
<gene>
    <name evidence="1" type="ORF">B296_00037107</name>
</gene>
<evidence type="ECO:0000313" key="2">
    <source>
        <dbReference type="Proteomes" id="UP000287651"/>
    </source>
</evidence>
<dbReference type="EMBL" id="AMZH03004258">
    <property type="protein sequence ID" value="RRT69709.1"/>
    <property type="molecule type" value="Genomic_DNA"/>
</dbReference>
<comment type="caution">
    <text evidence="1">The sequence shown here is derived from an EMBL/GenBank/DDBJ whole genome shotgun (WGS) entry which is preliminary data.</text>
</comment>
<dbReference type="PANTHER" id="PTHR33450:SF12">
    <property type="entry name" value="COTTON FIBER PROTEIN"/>
    <property type="match status" value="1"/>
</dbReference>
<dbReference type="AlphaFoldDB" id="A0A427A0B2"/>
<protein>
    <submittedName>
        <fullName evidence="1">Uncharacterized protein</fullName>
    </submittedName>
</protein>
<dbReference type="Pfam" id="PF05553">
    <property type="entry name" value="DUF761"/>
    <property type="match status" value="1"/>
</dbReference>
<sequence>MIANRSSVIQTREFRLDTSVLHFLSDLTLFDSRLFIFVSSVAGFFATSKMKFRTSSFLKQMCSVVVAVVKAKSTALKSKTSALKTRLLILGLLQNKKVLVKAINHKIHALMGEEKGEGGAHSAEDHDKAIVISDAAKNAALTNPTNTEPMYCYDENDDDNNKDLRHSLFDSEEEDDDDELGNTTGSVIDLVKNSKEDGSEFRLEDEIDHAADVFIKRFHRQMRMQKLESFKRYREMLMRGV</sequence>
<dbReference type="PANTHER" id="PTHR33450">
    <property type="entry name" value="EMB|CAB67623.1-RELATED"/>
    <property type="match status" value="1"/>
</dbReference>
<organism evidence="1 2">
    <name type="scientific">Ensete ventricosum</name>
    <name type="common">Abyssinian banana</name>
    <name type="synonym">Musa ensete</name>
    <dbReference type="NCBI Taxonomy" id="4639"/>
    <lineage>
        <taxon>Eukaryota</taxon>
        <taxon>Viridiplantae</taxon>
        <taxon>Streptophyta</taxon>
        <taxon>Embryophyta</taxon>
        <taxon>Tracheophyta</taxon>
        <taxon>Spermatophyta</taxon>
        <taxon>Magnoliopsida</taxon>
        <taxon>Liliopsida</taxon>
        <taxon>Zingiberales</taxon>
        <taxon>Musaceae</taxon>
        <taxon>Ensete</taxon>
    </lineage>
</organism>
<name>A0A427A0B2_ENSVE</name>
<evidence type="ECO:0000313" key="1">
    <source>
        <dbReference type="EMBL" id="RRT69709.1"/>
    </source>
</evidence>
<proteinExistence type="predicted"/>
<accession>A0A427A0B2</accession>
<reference evidence="1 2" key="1">
    <citation type="journal article" date="2014" name="Agronomy (Basel)">
        <title>A Draft Genome Sequence for Ensete ventricosum, the Drought-Tolerant Tree Against Hunger.</title>
        <authorList>
            <person name="Harrison J."/>
            <person name="Moore K.A."/>
            <person name="Paszkiewicz K."/>
            <person name="Jones T."/>
            <person name="Grant M."/>
            <person name="Ambacheew D."/>
            <person name="Muzemil S."/>
            <person name="Studholme D.J."/>
        </authorList>
    </citation>
    <scope>NUCLEOTIDE SEQUENCE [LARGE SCALE GENOMIC DNA]</scope>
</reference>
<dbReference type="InterPro" id="IPR008480">
    <property type="entry name" value="DUF761_pln"/>
</dbReference>